<dbReference type="EMBL" id="JAQNDM010000002">
    <property type="protein sequence ID" value="MDC0709121.1"/>
    <property type="molecule type" value="Genomic_DNA"/>
</dbReference>
<evidence type="ECO:0000313" key="3">
    <source>
        <dbReference type="EMBL" id="MDC0709121.1"/>
    </source>
</evidence>
<accession>A0ABT5D652</accession>
<dbReference type="Proteomes" id="UP001221838">
    <property type="component" value="Unassembled WGS sequence"/>
</dbReference>
<sequence length="112" mass="12767">MDHYALSGREPLKFLYAADSILREDQALAEWEAEVERLLREGKKLHAMKRHREIVGLSLKEAIEAIEAIEARLSAVPSRPAANELRSHRSLWKGWLAAAVACVLILWLLWRG</sequence>
<keyword evidence="4" id="KW-1185">Reference proteome</keyword>
<keyword evidence="2" id="KW-0472">Membrane</keyword>
<protein>
    <submittedName>
        <fullName evidence="3">Uncharacterized protein</fullName>
    </submittedName>
</protein>
<evidence type="ECO:0000313" key="4">
    <source>
        <dbReference type="Proteomes" id="UP001221838"/>
    </source>
</evidence>
<proteinExistence type="predicted"/>
<dbReference type="Gene3D" id="3.30.1390.10">
    <property type="match status" value="1"/>
</dbReference>
<name>A0ABT5D652_9BACT</name>
<evidence type="ECO:0000256" key="2">
    <source>
        <dbReference type="SAM" id="Phobius"/>
    </source>
</evidence>
<keyword evidence="2" id="KW-0812">Transmembrane</keyword>
<dbReference type="InterPro" id="IPR014719">
    <property type="entry name" value="Ribosomal_bL12_C/ClpS-like"/>
</dbReference>
<feature type="coiled-coil region" evidence="1">
    <location>
        <begin position="21"/>
        <end position="48"/>
    </location>
</feature>
<feature type="transmembrane region" description="Helical" evidence="2">
    <location>
        <begin position="91"/>
        <end position="110"/>
    </location>
</feature>
<reference evidence="3 4" key="1">
    <citation type="submission" date="2022-11" db="EMBL/GenBank/DDBJ databases">
        <title>Minimal conservation of predation-associated metabolite biosynthetic gene clusters underscores biosynthetic potential of Myxococcota including descriptions for ten novel species: Archangium lansinium sp. nov., Myxococcus landrumus sp. nov., Nannocystis bai.</title>
        <authorList>
            <person name="Ahearne A."/>
            <person name="Stevens C."/>
            <person name="Dowd S."/>
        </authorList>
    </citation>
    <scope>NUCLEOTIDE SEQUENCE [LARGE SCALE GENOMIC DNA]</scope>
    <source>
        <strain evidence="3 4">NCWAL01</strain>
    </source>
</reference>
<evidence type="ECO:0000256" key="1">
    <source>
        <dbReference type="SAM" id="Coils"/>
    </source>
</evidence>
<keyword evidence="1" id="KW-0175">Coiled coil</keyword>
<dbReference type="RefSeq" id="WP_272137389.1">
    <property type="nucleotide sequence ID" value="NZ_JAQNDM010000002.1"/>
</dbReference>
<gene>
    <name evidence="3" type="ORF">POL68_11665</name>
</gene>
<organism evidence="3 4">
    <name type="scientific">Stigmatella ashevillensis</name>
    <dbReference type="NCBI Taxonomy" id="2995309"/>
    <lineage>
        <taxon>Bacteria</taxon>
        <taxon>Pseudomonadati</taxon>
        <taxon>Myxococcota</taxon>
        <taxon>Myxococcia</taxon>
        <taxon>Myxococcales</taxon>
        <taxon>Cystobacterineae</taxon>
        <taxon>Archangiaceae</taxon>
        <taxon>Stigmatella</taxon>
    </lineage>
</organism>
<comment type="caution">
    <text evidence="3">The sequence shown here is derived from an EMBL/GenBank/DDBJ whole genome shotgun (WGS) entry which is preliminary data.</text>
</comment>
<keyword evidence="2" id="KW-1133">Transmembrane helix</keyword>